<gene>
    <name evidence="2" type="ORF">GMBLW1_26260</name>
</gene>
<evidence type="ECO:0000313" key="3">
    <source>
        <dbReference type="Proteomes" id="UP000464378"/>
    </source>
</evidence>
<proteinExistence type="predicted"/>
<dbReference type="EMBL" id="LR593887">
    <property type="protein sequence ID" value="VTR98095.1"/>
    <property type="molecule type" value="Genomic_DNA"/>
</dbReference>
<evidence type="ECO:0000313" key="2">
    <source>
        <dbReference type="EMBL" id="VIP01334.1"/>
    </source>
</evidence>
<name>A0A6C2YIZ3_9BACT</name>
<feature type="region of interest" description="Disordered" evidence="1">
    <location>
        <begin position="866"/>
        <end position="891"/>
    </location>
</feature>
<protein>
    <submittedName>
        <fullName evidence="2">Uncharacterized protein</fullName>
    </submittedName>
</protein>
<dbReference type="Proteomes" id="UP000464378">
    <property type="component" value="Chromosome"/>
</dbReference>
<reference evidence="2" key="1">
    <citation type="submission" date="2019-04" db="EMBL/GenBank/DDBJ databases">
        <authorList>
            <consortium name="Science for Life Laboratories"/>
        </authorList>
    </citation>
    <scope>NUCLEOTIDE SEQUENCE</scope>
    <source>
        <strain evidence="2">MBLW1</strain>
    </source>
</reference>
<dbReference type="PANTHER" id="PTHR42749">
    <property type="entry name" value="CELL SHAPE-DETERMINING PROTEIN MREB"/>
    <property type="match status" value="1"/>
</dbReference>
<dbReference type="EMBL" id="LR586016">
    <property type="protein sequence ID" value="VIP01334.1"/>
    <property type="molecule type" value="Genomic_DNA"/>
</dbReference>
<sequence length="891" mass="98822">MPLFSIPVDSVYFQTGTLTHDHPIGEHLRPVRPFDMLPNFGVMVSWPRSMAWLRCEFAIQSPTTAGGVARDIPFESTREGLENLAKQHNVSLTQIAPGNFVGVNSFQAASLSRTSRVRVVLTVDTSHESFLALRPGWNSAQEQLVQSLTVLFFDAKTMGTLITQGNSIDLILRPAKSVQPFSGVVAIDLGNTSSVLAALDQHTAIHRTDSIRMLNADLPRGRLETNVEGTGSEVRLDRLISFEIPPSGMRRVPSLAGDDRPDALETVIGRAAISGSAGPIGGLILGAKRLLSGRDAEKFRKVQVEHDIQPSQQVTLEEVEIKNRLPAELLISKLLERFRQAALAWPGDLAITYPTTYTPHELNRVCQAVERAWLRMQGQAQSPPGMISLDPTDDRRMLADTLYQRLNYPPMDGDEPQASLISLKIDEASAAAFFFLYRIVFEAPGGLMRFRYLYPQGMNLLLYDCGGGTTDIALVSARSPVESPDLLKITVRGRSGIRGFGGDNITREVARLLKAKFQLEMGRLRGRAPRFNLPTKHVDPQVTLRLVQEFIQKANALDPGDELVPTKFDPNRLDANSLACRRQMNDLRRYAEDFKAHLSEKASHQLGKVSDKTNALIAAMVNPLPETQKAQALQVLANVTLHRWEIDALIHNDVEATVHKCNGLIRETLQAVEPPALEEEVHLVVASGNACRYPLIETMLREKLDVSFLEPHRPDEATAEVSVMGSGRFLLDPANLKGAVAKGAAMALMTMRSLRSVRIEFESNLSGCLPFDIGYRNLKTGTTTILYSEHDEYRNLRTERIPMVEATGYANGPPKGTPQTIRLERHFPGDDGFSSYLSFEFPRGIEGDLEVRYDPEMQTFRVRDLATGEDPEPMDQTDSTIQLPPLYRGDL</sequence>
<accession>A0A6C2YIZ3</accession>
<dbReference type="Gene3D" id="3.90.640.10">
    <property type="entry name" value="Actin, Chain A, domain 4"/>
    <property type="match status" value="2"/>
</dbReference>
<organism evidence="2">
    <name type="scientific">Tuwongella immobilis</name>
    <dbReference type="NCBI Taxonomy" id="692036"/>
    <lineage>
        <taxon>Bacteria</taxon>
        <taxon>Pseudomonadati</taxon>
        <taxon>Planctomycetota</taxon>
        <taxon>Planctomycetia</taxon>
        <taxon>Gemmatales</taxon>
        <taxon>Gemmataceae</taxon>
        <taxon>Tuwongella</taxon>
    </lineage>
</organism>
<dbReference type="PANTHER" id="PTHR42749:SF1">
    <property type="entry name" value="CELL SHAPE-DETERMINING PROTEIN MREB"/>
    <property type="match status" value="1"/>
</dbReference>
<dbReference type="InterPro" id="IPR043129">
    <property type="entry name" value="ATPase_NBD"/>
</dbReference>
<dbReference type="Gene3D" id="3.30.420.40">
    <property type="match status" value="2"/>
</dbReference>
<dbReference type="RefSeq" id="WP_162656550.1">
    <property type="nucleotide sequence ID" value="NZ_LR593887.1"/>
</dbReference>
<dbReference type="AlphaFoldDB" id="A0A6C2YIZ3"/>
<dbReference type="SUPFAM" id="SSF53067">
    <property type="entry name" value="Actin-like ATPase domain"/>
    <property type="match status" value="2"/>
</dbReference>
<evidence type="ECO:0000256" key="1">
    <source>
        <dbReference type="SAM" id="MobiDB-lite"/>
    </source>
</evidence>
<keyword evidence="3" id="KW-1185">Reference proteome</keyword>
<dbReference type="InParanoid" id="A0A6C2YIZ3"/>
<dbReference type="KEGG" id="tim:GMBLW1_26260"/>